<dbReference type="RefSeq" id="WP_272772194.1">
    <property type="nucleotide sequence ID" value="NZ_JAQQLE010000008.1"/>
</dbReference>
<keyword evidence="6 10" id="KW-0812">Transmembrane</keyword>
<organism evidence="11 12">
    <name type="scientific">Vogesella margarita</name>
    <dbReference type="NCBI Taxonomy" id="2984199"/>
    <lineage>
        <taxon>Bacteria</taxon>
        <taxon>Pseudomonadati</taxon>
        <taxon>Pseudomonadota</taxon>
        <taxon>Betaproteobacteria</taxon>
        <taxon>Neisseriales</taxon>
        <taxon>Chromobacteriaceae</taxon>
        <taxon>Vogesella</taxon>
    </lineage>
</organism>
<keyword evidence="5" id="KW-0808">Transferase</keyword>
<feature type="transmembrane region" description="Helical" evidence="10">
    <location>
        <begin position="200"/>
        <end position="219"/>
    </location>
</feature>
<evidence type="ECO:0000256" key="1">
    <source>
        <dbReference type="ARBA" id="ARBA00004141"/>
    </source>
</evidence>
<dbReference type="PANTHER" id="PTHR13929:SF0">
    <property type="entry name" value="UBIA PRENYLTRANSFERASE DOMAIN-CONTAINING PROTEIN 1"/>
    <property type="match status" value="1"/>
</dbReference>
<evidence type="ECO:0000256" key="7">
    <source>
        <dbReference type="ARBA" id="ARBA00022989"/>
    </source>
</evidence>
<feature type="region of interest" description="Disordered" evidence="9">
    <location>
        <begin position="1"/>
        <end position="27"/>
    </location>
</feature>
<dbReference type="InterPro" id="IPR000537">
    <property type="entry name" value="UbiA_prenyltransferase"/>
</dbReference>
<keyword evidence="8 10" id="KW-0472">Membrane</keyword>
<comment type="subcellular location">
    <subcellularLocation>
        <location evidence="1">Membrane</location>
        <topology evidence="1">Multi-pass membrane protein</topology>
    </subcellularLocation>
</comment>
<dbReference type="PIRSF" id="PIRSF005355">
    <property type="entry name" value="UBIAD1"/>
    <property type="match status" value="1"/>
</dbReference>
<protein>
    <submittedName>
        <fullName evidence="11">Prenyltransferase</fullName>
    </submittedName>
</protein>
<dbReference type="EMBL" id="JAQQLE010000008">
    <property type="protein sequence ID" value="MDC7714448.1"/>
    <property type="molecule type" value="Genomic_DNA"/>
</dbReference>
<comment type="caution">
    <text evidence="11">The sequence shown here is derived from an EMBL/GenBank/DDBJ whole genome shotgun (WGS) entry which is preliminary data.</text>
</comment>
<reference evidence="11 12" key="1">
    <citation type="submission" date="2023-01" db="EMBL/GenBank/DDBJ databases">
        <title>Novel species of the genus Vogesella isolated from rivers.</title>
        <authorList>
            <person name="Lu H."/>
        </authorList>
    </citation>
    <scope>NUCLEOTIDE SEQUENCE [LARGE SCALE GENOMIC DNA]</scope>
    <source>
        <strain evidence="11 12">LYT5W</strain>
    </source>
</reference>
<evidence type="ECO:0000256" key="5">
    <source>
        <dbReference type="ARBA" id="ARBA00022679"/>
    </source>
</evidence>
<gene>
    <name evidence="11" type="ORF">PQU96_09940</name>
</gene>
<name>A0ABT5IPK5_9NEIS</name>
<dbReference type="Gene3D" id="1.10.357.140">
    <property type="entry name" value="UbiA prenyltransferase"/>
    <property type="match status" value="1"/>
</dbReference>
<proteinExistence type="predicted"/>
<feature type="compositionally biased region" description="Polar residues" evidence="9">
    <location>
        <begin position="1"/>
        <end position="13"/>
    </location>
</feature>
<evidence type="ECO:0000256" key="2">
    <source>
        <dbReference type="ARBA" id="ARBA00004863"/>
    </source>
</evidence>
<keyword evidence="4" id="KW-1003">Cell membrane</keyword>
<keyword evidence="12" id="KW-1185">Reference proteome</keyword>
<evidence type="ECO:0000313" key="12">
    <source>
        <dbReference type="Proteomes" id="UP001222030"/>
    </source>
</evidence>
<dbReference type="InterPro" id="IPR044878">
    <property type="entry name" value="UbiA_sf"/>
</dbReference>
<feature type="transmembrane region" description="Helical" evidence="10">
    <location>
        <begin position="147"/>
        <end position="165"/>
    </location>
</feature>
<evidence type="ECO:0000256" key="10">
    <source>
        <dbReference type="SAM" id="Phobius"/>
    </source>
</evidence>
<comment type="pathway">
    <text evidence="2">Quinol/quinone metabolism; menaquinone biosynthesis.</text>
</comment>
<accession>A0ABT5IPK5</accession>
<dbReference type="Pfam" id="PF01040">
    <property type="entry name" value="UbiA"/>
    <property type="match status" value="1"/>
</dbReference>
<evidence type="ECO:0000256" key="3">
    <source>
        <dbReference type="ARBA" id="ARBA00022428"/>
    </source>
</evidence>
<dbReference type="Proteomes" id="UP001222030">
    <property type="component" value="Unassembled WGS sequence"/>
</dbReference>
<keyword evidence="3" id="KW-0474">Menaquinone biosynthesis</keyword>
<sequence length="324" mass="34168">MLDLSSTLDTMPATTCPPPPDRSRPDGRAARWLLATRPAFLTLTLGGVLLGIAGSGGDALWQRWPQAALALLLALLCHAAVNVINDVADHDNGSDAANVARQFPFTGGSRVIQNALLSRRDMVRLAQGLFALVIAGGLLLVWLSGPWLLAIGVIGVVLGWGYSAPPLQLNSRGLGELCVLLCFTLLPLGAQVLLSGTPSLAMLAAALPYGLLAAALLYINQFPDRDADALAGKRHWVVRLAPQQARYGYLLLVTLALLSLLAAIAAGLLPLRAMLLLPLWLLPARAAVTLWHNAAQPARLRPALIQTIAAANLYPLALAAILSC</sequence>
<dbReference type="InterPro" id="IPR026046">
    <property type="entry name" value="UBIAD1"/>
</dbReference>
<evidence type="ECO:0000256" key="4">
    <source>
        <dbReference type="ARBA" id="ARBA00022475"/>
    </source>
</evidence>
<feature type="transmembrane region" description="Helical" evidence="10">
    <location>
        <begin position="177"/>
        <end position="194"/>
    </location>
</feature>
<feature type="transmembrane region" description="Helical" evidence="10">
    <location>
        <begin position="249"/>
        <end position="269"/>
    </location>
</feature>
<evidence type="ECO:0000256" key="6">
    <source>
        <dbReference type="ARBA" id="ARBA00022692"/>
    </source>
</evidence>
<feature type="transmembrane region" description="Helical" evidence="10">
    <location>
        <begin position="32"/>
        <end position="52"/>
    </location>
</feature>
<feature type="transmembrane region" description="Helical" evidence="10">
    <location>
        <begin position="64"/>
        <end position="84"/>
    </location>
</feature>
<evidence type="ECO:0000256" key="9">
    <source>
        <dbReference type="SAM" id="MobiDB-lite"/>
    </source>
</evidence>
<evidence type="ECO:0000256" key="8">
    <source>
        <dbReference type="ARBA" id="ARBA00023136"/>
    </source>
</evidence>
<dbReference type="PANTHER" id="PTHR13929">
    <property type="entry name" value="1,4-DIHYDROXY-2-NAPHTHOATE OCTAPRENYLTRANSFERASE"/>
    <property type="match status" value="1"/>
</dbReference>
<keyword evidence="7 10" id="KW-1133">Transmembrane helix</keyword>
<evidence type="ECO:0000313" key="11">
    <source>
        <dbReference type="EMBL" id="MDC7714448.1"/>
    </source>
</evidence>
<dbReference type="CDD" id="cd13962">
    <property type="entry name" value="PT_UbiA_UBIAD1"/>
    <property type="match status" value="1"/>
</dbReference>